<dbReference type="SUPFAM" id="SSF48452">
    <property type="entry name" value="TPR-like"/>
    <property type="match status" value="1"/>
</dbReference>
<dbReference type="VEuPathDB" id="PiroplasmaDB:TA20480"/>
<gene>
    <name evidence="2" type="ORF">TAT_000052200</name>
    <name evidence="3" type="ORF">TAV_000051900</name>
</gene>
<dbReference type="PANTHER" id="PTHR46224:SF64">
    <property type="entry name" value="IQ MOTIF AND ANKYRIN REPEAT DOMAIN-CONTAINING PROTEIN 1"/>
    <property type="match status" value="1"/>
</dbReference>
<dbReference type="InterPro" id="IPR051616">
    <property type="entry name" value="Cul2-RING_E3_ligase_SR"/>
</dbReference>
<dbReference type="Gene3D" id="1.25.40.20">
    <property type="entry name" value="Ankyrin repeat-containing domain"/>
    <property type="match status" value="2"/>
</dbReference>
<dbReference type="SUPFAM" id="SSF48403">
    <property type="entry name" value="Ankyrin repeat"/>
    <property type="match status" value="1"/>
</dbReference>
<dbReference type="InterPro" id="IPR002110">
    <property type="entry name" value="Ankyrin_rpt"/>
</dbReference>
<dbReference type="Gene3D" id="1.25.40.10">
    <property type="entry name" value="Tetratricopeptide repeat domain"/>
    <property type="match status" value="1"/>
</dbReference>
<feature type="repeat" description="ANK" evidence="1">
    <location>
        <begin position="196"/>
        <end position="228"/>
    </location>
</feature>
<feature type="repeat" description="ANK" evidence="1">
    <location>
        <begin position="274"/>
        <end position="306"/>
    </location>
</feature>
<dbReference type="PRINTS" id="PR01415">
    <property type="entry name" value="ANKYRIN"/>
</dbReference>
<dbReference type="SMART" id="SM00248">
    <property type="entry name" value="ANK"/>
    <property type="match status" value="6"/>
</dbReference>
<dbReference type="EMBL" id="UIVT01000001">
    <property type="protein sequence ID" value="SVP88665.1"/>
    <property type="molecule type" value="Genomic_DNA"/>
</dbReference>
<name>A0A3B0N6Q2_THEAN</name>
<organism evidence="3">
    <name type="scientific">Theileria annulata</name>
    <dbReference type="NCBI Taxonomy" id="5874"/>
    <lineage>
        <taxon>Eukaryota</taxon>
        <taxon>Sar</taxon>
        <taxon>Alveolata</taxon>
        <taxon>Apicomplexa</taxon>
        <taxon>Aconoidasida</taxon>
        <taxon>Piroplasmida</taxon>
        <taxon>Theileriidae</taxon>
        <taxon>Theileria</taxon>
    </lineage>
</organism>
<accession>A0A3B0N6Q2</accession>
<dbReference type="Pfam" id="PF12796">
    <property type="entry name" value="Ank_2"/>
    <property type="match status" value="2"/>
</dbReference>
<proteinExistence type="predicted"/>
<dbReference type="PROSITE" id="PS50297">
    <property type="entry name" value="ANK_REP_REGION"/>
    <property type="match status" value="3"/>
</dbReference>
<reference evidence="3" key="1">
    <citation type="submission" date="2018-07" db="EMBL/GenBank/DDBJ databases">
        <authorList>
            <person name="Quirk P.G."/>
            <person name="Krulwich T.A."/>
        </authorList>
    </citation>
    <scope>NUCLEOTIDE SEQUENCE</scope>
    <source>
        <strain evidence="3">Anand</strain>
    </source>
</reference>
<dbReference type="EMBL" id="UIVS01000001">
    <property type="protein sequence ID" value="SVP89818.1"/>
    <property type="molecule type" value="Genomic_DNA"/>
</dbReference>
<protein>
    <submittedName>
        <fullName evidence="3">Ankyrin repeat protein, putative</fullName>
    </submittedName>
</protein>
<feature type="repeat" description="ANK" evidence="1">
    <location>
        <begin position="163"/>
        <end position="195"/>
    </location>
</feature>
<sequence length="508" mass="57107">MANIEGLSDCVKEVFEACFSGTLSELKESVNRLLLADSPDLKDEIEKSNSKKRDEVILTSFELSALEYIRDSKQRCVSHIAAAGGNLEILNTLLTASPNLAHIEDENNENSLFYLIRSIITNSFESDMVSADKLDKSSSLEENRIDCLILLIGLCGINNMNKFGLSPLHVATELGSYQICKILLENNANVNVCSKSFNTPLSIAVIKSHTILVDLFLEHGADPNIISVEDKGDDNSDSDKSIPPPLVYCSSVGNTGLVKKLLENGADPNICDSQGWTPLHCASESGYLSVCKLLIEYNADANIICKKKNAYILAVMNGHDKVAEYLKEFTNESDTFEFLHKSETENELNNNEVDCPTDELDFLRLHDSEELTDEEMEKIKRLVKETRDCGKELVGIEDYTNATNCYTKGLSLCPDLPEFNELKSILYSNRSFTNLKLKNLNQSLRDAKQAVKFNPEWSKAYLRLANVYKEKGETVDYLHNLFQAFVRDSKNSELKRRFQSEFNKHRKS</sequence>
<dbReference type="PROSITE" id="PS50088">
    <property type="entry name" value="ANK_REPEAT"/>
    <property type="match status" value="3"/>
</dbReference>
<evidence type="ECO:0000256" key="1">
    <source>
        <dbReference type="PROSITE-ProRule" id="PRU00023"/>
    </source>
</evidence>
<evidence type="ECO:0000313" key="3">
    <source>
        <dbReference type="EMBL" id="SVP89818.1"/>
    </source>
</evidence>
<dbReference type="InterPro" id="IPR036770">
    <property type="entry name" value="Ankyrin_rpt-contain_sf"/>
</dbReference>
<dbReference type="PANTHER" id="PTHR46224">
    <property type="entry name" value="ANKYRIN REPEAT FAMILY PROTEIN"/>
    <property type="match status" value="1"/>
</dbReference>
<dbReference type="InterPro" id="IPR011990">
    <property type="entry name" value="TPR-like_helical_dom_sf"/>
</dbReference>
<evidence type="ECO:0000313" key="2">
    <source>
        <dbReference type="EMBL" id="SVP88665.1"/>
    </source>
</evidence>
<dbReference type="AlphaFoldDB" id="A0A3B0N6Q2"/>
<keyword evidence="1" id="KW-0040">ANK repeat</keyword>